<keyword evidence="3" id="KW-1185">Reference proteome</keyword>
<evidence type="ECO:0000259" key="1">
    <source>
        <dbReference type="Pfam" id="PF04014"/>
    </source>
</evidence>
<dbReference type="InterPro" id="IPR007159">
    <property type="entry name" value="SpoVT-AbrB_dom"/>
</dbReference>
<organism evidence="2 3">
    <name type="scientific">Candidatus Nitrosocosmicus arcticus</name>
    <dbReference type="NCBI Taxonomy" id="2035267"/>
    <lineage>
        <taxon>Archaea</taxon>
        <taxon>Nitrososphaerota</taxon>
        <taxon>Nitrososphaeria</taxon>
        <taxon>Nitrososphaerales</taxon>
        <taxon>Nitrososphaeraceae</taxon>
        <taxon>Candidatus Nitrosocosmicus</taxon>
    </lineage>
</organism>
<feature type="domain" description="SpoVT-AbrB" evidence="1">
    <location>
        <begin position="25"/>
        <end position="56"/>
    </location>
</feature>
<dbReference type="GO" id="GO:0003677">
    <property type="term" value="F:DNA binding"/>
    <property type="evidence" value="ECO:0007669"/>
    <property type="project" value="InterPro"/>
</dbReference>
<name>A0A557SVT5_9ARCH</name>
<reference evidence="2 3" key="1">
    <citation type="journal article" date="2019" name="Front. Microbiol.">
        <title>Ammonia Oxidation by the Arctic Terrestrial Thaumarchaeote Candidatus Nitrosocosmicus arcticus Is Stimulated by Increasing Temperatures.</title>
        <authorList>
            <person name="Alves R.J.E."/>
            <person name="Kerou M."/>
            <person name="Zappe A."/>
            <person name="Bittner R."/>
            <person name="Abby S.S."/>
            <person name="Schmidt H.A."/>
            <person name="Pfeifer K."/>
            <person name="Schleper C."/>
        </authorList>
    </citation>
    <scope>NUCLEOTIDE SEQUENCE [LARGE SCALE GENOMIC DNA]</scope>
    <source>
        <strain evidence="2 3">Kfb</strain>
    </source>
</reference>
<accession>A0A557SVT5</accession>
<dbReference type="Pfam" id="PF04014">
    <property type="entry name" value="MazE_antitoxin"/>
    <property type="match status" value="1"/>
</dbReference>
<dbReference type="InterPro" id="IPR037914">
    <property type="entry name" value="SpoVT-AbrB_sf"/>
</dbReference>
<gene>
    <name evidence="2" type="ORF">NARC_60106</name>
</gene>
<evidence type="ECO:0000313" key="2">
    <source>
        <dbReference type="EMBL" id="TVP40719.1"/>
    </source>
</evidence>
<dbReference type="EMBL" id="VOAH01000006">
    <property type="protein sequence ID" value="TVP40719.1"/>
    <property type="molecule type" value="Genomic_DNA"/>
</dbReference>
<dbReference type="Gene3D" id="2.10.260.10">
    <property type="match status" value="1"/>
</dbReference>
<evidence type="ECO:0000313" key="3">
    <source>
        <dbReference type="Proteomes" id="UP000315289"/>
    </source>
</evidence>
<sequence length="61" mass="7053">MDVHGFFNMLSTYQIAKIQHQGLTSLTVTIPKGIVKKLRLSKGDYIKIYLEKEKIVMQRNS</sequence>
<comment type="caution">
    <text evidence="2">The sequence shown here is derived from an EMBL/GenBank/DDBJ whole genome shotgun (WGS) entry which is preliminary data.</text>
</comment>
<dbReference type="Proteomes" id="UP000315289">
    <property type="component" value="Unassembled WGS sequence"/>
</dbReference>
<dbReference type="SUPFAM" id="SSF89447">
    <property type="entry name" value="AbrB/MazE/MraZ-like"/>
    <property type="match status" value="1"/>
</dbReference>
<proteinExistence type="predicted"/>
<dbReference type="AlphaFoldDB" id="A0A557SVT5"/>
<protein>
    <recommendedName>
        <fullName evidence="1">SpoVT-AbrB domain-containing protein</fullName>
    </recommendedName>
</protein>